<evidence type="ECO:0000256" key="5">
    <source>
        <dbReference type="ARBA" id="ARBA00022842"/>
    </source>
</evidence>
<evidence type="ECO:0000313" key="8">
    <source>
        <dbReference type="EMBL" id="TWF90028.1"/>
    </source>
</evidence>
<keyword evidence="4" id="KW-0862">Zinc</keyword>
<keyword evidence="3" id="KW-0479">Metal-binding</keyword>
<evidence type="ECO:0000256" key="1">
    <source>
        <dbReference type="ARBA" id="ARBA00001946"/>
    </source>
</evidence>
<sequence length="319" mass="31697">MSAPRLGSIESGGTKFVCLVGSAPDRIEAETRFPTGEPGPTLARAIAFFQETAASTGPLDAVGIASFGPLELRPGHAKFGHLAATPKPGWSGVDVAGPIAAALGVPVGINTDVNGAALGEGRWGAAKGLDTYVYLTVGTGIGGGAVIGGKVVNGLVHTEMGHLSVPRVAGDAFPGSCPFHGDCWEGMAGGEAMGARWGVPAEELTGDALREALRLEAAYLAAGLRNIIYTTAPQRIVIGGGVAVLPGLFPLLRAELAAVLGGYPGLPEHAAEDFVVPARLGRLAGPAGGLVLADSAAAAAAAAAARPRPDDGPSGGPDA</sequence>
<comment type="caution">
    <text evidence="8">The sequence shown here is derived from an EMBL/GenBank/DDBJ whole genome shotgun (WGS) entry which is preliminary data.</text>
</comment>
<evidence type="ECO:0000313" key="9">
    <source>
        <dbReference type="Proteomes" id="UP000317940"/>
    </source>
</evidence>
<dbReference type="PROSITE" id="PS01125">
    <property type="entry name" value="ROK"/>
    <property type="match status" value="1"/>
</dbReference>
<protein>
    <recommendedName>
        <fullName evidence="6">fructokinase</fullName>
        <ecNumber evidence="6">2.7.1.4</ecNumber>
    </recommendedName>
</protein>
<organism evidence="8 9">
    <name type="scientific">Kitasatospora viridis</name>
    <dbReference type="NCBI Taxonomy" id="281105"/>
    <lineage>
        <taxon>Bacteria</taxon>
        <taxon>Bacillati</taxon>
        <taxon>Actinomycetota</taxon>
        <taxon>Actinomycetes</taxon>
        <taxon>Kitasatosporales</taxon>
        <taxon>Streptomycetaceae</taxon>
        <taxon>Kitasatospora</taxon>
    </lineage>
</organism>
<evidence type="ECO:0000256" key="6">
    <source>
        <dbReference type="ARBA" id="ARBA00038887"/>
    </source>
</evidence>
<dbReference type="Gene3D" id="3.30.420.40">
    <property type="match status" value="2"/>
</dbReference>
<evidence type="ECO:0000256" key="7">
    <source>
        <dbReference type="ARBA" id="ARBA00048451"/>
    </source>
</evidence>
<dbReference type="InterPro" id="IPR043129">
    <property type="entry name" value="ATPase_NBD"/>
</dbReference>
<comment type="catalytic activity">
    <reaction evidence="7">
        <text>D-fructose + ATP = D-fructose 6-phosphate + ADP + H(+)</text>
        <dbReference type="Rhea" id="RHEA:16125"/>
        <dbReference type="ChEBI" id="CHEBI:15378"/>
        <dbReference type="ChEBI" id="CHEBI:30616"/>
        <dbReference type="ChEBI" id="CHEBI:37721"/>
        <dbReference type="ChEBI" id="CHEBI:61527"/>
        <dbReference type="ChEBI" id="CHEBI:456216"/>
        <dbReference type="EC" id="2.7.1.4"/>
    </reaction>
</comment>
<dbReference type="InterPro" id="IPR049874">
    <property type="entry name" value="ROK_cs"/>
</dbReference>
<evidence type="ECO:0000256" key="3">
    <source>
        <dbReference type="ARBA" id="ARBA00022723"/>
    </source>
</evidence>
<evidence type="ECO:0000256" key="4">
    <source>
        <dbReference type="ARBA" id="ARBA00022833"/>
    </source>
</evidence>
<accession>A0A561TSD9</accession>
<dbReference type="RefSeq" id="WP_145909279.1">
    <property type="nucleotide sequence ID" value="NZ_BAAAMZ010000001.1"/>
</dbReference>
<comment type="cofactor">
    <cofactor evidence="1">
        <name>Mg(2+)</name>
        <dbReference type="ChEBI" id="CHEBI:18420"/>
    </cofactor>
</comment>
<dbReference type="EC" id="2.7.1.4" evidence="6"/>
<dbReference type="InterPro" id="IPR000600">
    <property type="entry name" value="ROK"/>
</dbReference>
<gene>
    <name evidence="8" type="ORF">FHX73_1372</name>
</gene>
<dbReference type="EMBL" id="VIWT01000003">
    <property type="protein sequence ID" value="TWF90028.1"/>
    <property type="molecule type" value="Genomic_DNA"/>
</dbReference>
<dbReference type="GO" id="GO:0046872">
    <property type="term" value="F:metal ion binding"/>
    <property type="evidence" value="ECO:0007669"/>
    <property type="project" value="UniProtKB-KW"/>
</dbReference>
<dbReference type="AlphaFoldDB" id="A0A561TSD9"/>
<evidence type="ECO:0000256" key="2">
    <source>
        <dbReference type="ARBA" id="ARBA00006479"/>
    </source>
</evidence>
<dbReference type="OrthoDB" id="9783435at2"/>
<reference evidence="8 9" key="1">
    <citation type="submission" date="2019-06" db="EMBL/GenBank/DDBJ databases">
        <title>Sequencing the genomes of 1000 actinobacteria strains.</title>
        <authorList>
            <person name="Klenk H.-P."/>
        </authorList>
    </citation>
    <scope>NUCLEOTIDE SEQUENCE [LARGE SCALE GENOMIC DNA]</scope>
    <source>
        <strain evidence="8 9">DSM 44826</strain>
    </source>
</reference>
<dbReference type="Pfam" id="PF00480">
    <property type="entry name" value="ROK"/>
    <property type="match status" value="1"/>
</dbReference>
<dbReference type="PANTHER" id="PTHR42742">
    <property type="entry name" value="TRANSCRIPTIONAL REPRESSOR MPRA"/>
    <property type="match status" value="1"/>
</dbReference>
<dbReference type="SUPFAM" id="SSF53067">
    <property type="entry name" value="Actin-like ATPase domain"/>
    <property type="match status" value="1"/>
</dbReference>
<dbReference type="InterPro" id="IPR051804">
    <property type="entry name" value="Carb_Metab_Reg_Kinase/Isom"/>
</dbReference>
<dbReference type="CDD" id="cd24067">
    <property type="entry name" value="ASKHA_NBD_ROK_BsFRK-like"/>
    <property type="match status" value="1"/>
</dbReference>
<name>A0A561TSD9_9ACTN</name>
<proteinExistence type="inferred from homology"/>
<dbReference type="GO" id="GO:0008865">
    <property type="term" value="F:fructokinase activity"/>
    <property type="evidence" value="ECO:0007669"/>
    <property type="project" value="UniProtKB-EC"/>
</dbReference>
<comment type="similarity">
    <text evidence="2">Belongs to the ROK (NagC/XylR) family.</text>
</comment>
<keyword evidence="8" id="KW-0808">Transferase</keyword>
<dbReference type="Proteomes" id="UP000317940">
    <property type="component" value="Unassembled WGS sequence"/>
</dbReference>
<keyword evidence="8" id="KW-0418">Kinase</keyword>
<dbReference type="PANTHER" id="PTHR42742:SF3">
    <property type="entry name" value="FRUCTOKINASE"/>
    <property type="match status" value="1"/>
</dbReference>
<keyword evidence="5" id="KW-0460">Magnesium</keyword>
<keyword evidence="9" id="KW-1185">Reference proteome</keyword>